<dbReference type="InterPro" id="IPR013767">
    <property type="entry name" value="PAS_fold"/>
</dbReference>
<accession>A0A2M9G3D2</accession>
<dbReference type="InterPro" id="IPR002197">
    <property type="entry name" value="HTH_Fis"/>
</dbReference>
<keyword evidence="4" id="KW-0805">Transcription regulation</keyword>
<dbReference type="Gene3D" id="1.10.8.60">
    <property type="match status" value="1"/>
</dbReference>
<keyword evidence="5" id="KW-0238">DNA-binding</keyword>
<dbReference type="PROSITE" id="PS00688">
    <property type="entry name" value="SIGMA54_INTERACT_3"/>
    <property type="match status" value="1"/>
</dbReference>
<evidence type="ECO:0000256" key="7">
    <source>
        <dbReference type="ARBA" id="ARBA00023163"/>
    </source>
</evidence>
<dbReference type="RefSeq" id="WP_109795402.1">
    <property type="nucleotide sequence ID" value="NZ_PHIG01000029.1"/>
</dbReference>
<evidence type="ECO:0000259" key="9">
    <source>
        <dbReference type="PROSITE" id="PS50112"/>
    </source>
</evidence>
<dbReference type="InterPro" id="IPR002078">
    <property type="entry name" value="Sigma_54_int"/>
</dbReference>
<dbReference type="Gene3D" id="3.40.50.300">
    <property type="entry name" value="P-loop containing nucleotide triphosphate hydrolases"/>
    <property type="match status" value="1"/>
</dbReference>
<dbReference type="InterPro" id="IPR009057">
    <property type="entry name" value="Homeodomain-like_sf"/>
</dbReference>
<dbReference type="PROSITE" id="PS50045">
    <property type="entry name" value="SIGMA54_INTERACT_4"/>
    <property type="match status" value="1"/>
</dbReference>
<reference evidence="10 11" key="1">
    <citation type="submission" date="2017-11" db="EMBL/GenBank/DDBJ databases">
        <title>Draft genome sequence of Rhizobiales bacterium SY3-13.</title>
        <authorList>
            <person name="Sun C."/>
        </authorList>
    </citation>
    <scope>NUCLEOTIDE SEQUENCE [LARGE SCALE GENOMIC DNA]</scope>
    <source>
        <strain evidence="10 11">SY3-13</strain>
    </source>
</reference>
<dbReference type="Gene3D" id="1.10.10.60">
    <property type="entry name" value="Homeodomain-like"/>
    <property type="match status" value="1"/>
</dbReference>
<dbReference type="InterPro" id="IPR025944">
    <property type="entry name" value="Sigma_54_int_dom_CS"/>
</dbReference>
<dbReference type="SMART" id="SM00382">
    <property type="entry name" value="AAA"/>
    <property type="match status" value="1"/>
</dbReference>
<dbReference type="PROSITE" id="PS00675">
    <property type="entry name" value="SIGMA54_INTERACT_1"/>
    <property type="match status" value="1"/>
</dbReference>
<dbReference type="InterPro" id="IPR003593">
    <property type="entry name" value="AAA+_ATPase"/>
</dbReference>
<dbReference type="EMBL" id="PHIG01000029">
    <property type="protein sequence ID" value="PJK30204.1"/>
    <property type="molecule type" value="Genomic_DNA"/>
</dbReference>
<dbReference type="SUPFAM" id="SSF52540">
    <property type="entry name" value="P-loop containing nucleoside triphosphate hydrolases"/>
    <property type="match status" value="1"/>
</dbReference>
<dbReference type="SMART" id="SM00091">
    <property type="entry name" value="PAS"/>
    <property type="match status" value="1"/>
</dbReference>
<evidence type="ECO:0000256" key="4">
    <source>
        <dbReference type="ARBA" id="ARBA00023015"/>
    </source>
</evidence>
<dbReference type="SUPFAM" id="SSF55785">
    <property type="entry name" value="PYP-like sensor domain (PAS domain)"/>
    <property type="match status" value="1"/>
</dbReference>
<dbReference type="PANTHER" id="PTHR32071">
    <property type="entry name" value="TRANSCRIPTIONAL REGULATORY PROTEIN"/>
    <property type="match status" value="1"/>
</dbReference>
<keyword evidence="2" id="KW-0067">ATP-binding</keyword>
<feature type="domain" description="Sigma-54 factor interaction" evidence="8">
    <location>
        <begin position="157"/>
        <end position="387"/>
    </location>
</feature>
<dbReference type="SUPFAM" id="SSF46689">
    <property type="entry name" value="Homeodomain-like"/>
    <property type="match status" value="1"/>
</dbReference>
<evidence type="ECO:0000256" key="2">
    <source>
        <dbReference type="ARBA" id="ARBA00022840"/>
    </source>
</evidence>
<dbReference type="Pfam" id="PF02954">
    <property type="entry name" value="HTH_8"/>
    <property type="match status" value="1"/>
</dbReference>
<dbReference type="PROSITE" id="PS50112">
    <property type="entry name" value="PAS"/>
    <property type="match status" value="1"/>
</dbReference>
<keyword evidence="1" id="KW-0547">Nucleotide-binding</keyword>
<dbReference type="Proteomes" id="UP000229498">
    <property type="component" value="Unassembled WGS sequence"/>
</dbReference>
<evidence type="ECO:0000256" key="3">
    <source>
        <dbReference type="ARBA" id="ARBA00023012"/>
    </source>
</evidence>
<gene>
    <name evidence="10" type="ORF">CVT23_07325</name>
</gene>
<proteinExistence type="predicted"/>
<dbReference type="InterPro" id="IPR000014">
    <property type="entry name" value="PAS"/>
</dbReference>
<dbReference type="PRINTS" id="PR01590">
    <property type="entry name" value="HTHFIS"/>
</dbReference>
<dbReference type="CDD" id="cd00009">
    <property type="entry name" value="AAA"/>
    <property type="match status" value="1"/>
</dbReference>
<dbReference type="Pfam" id="PF25601">
    <property type="entry name" value="AAA_lid_14"/>
    <property type="match status" value="1"/>
</dbReference>
<dbReference type="GO" id="GO:0000160">
    <property type="term" value="P:phosphorelay signal transduction system"/>
    <property type="evidence" value="ECO:0007669"/>
    <property type="project" value="UniProtKB-KW"/>
</dbReference>
<feature type="domain" description="PAS" evidence="9">
    <location>
        <begin position="15"/>
        <end position="90"/>
    </location>
</feature>
<evidence type="ECO:0000313" key="11">
    <source>
        <dbReference type="Proteomes" id="UP000229498"/>
    </source>
</evidence>
<dbReference type="Pfam" id="PF00989">
    <property type="entry name" value="PAS"/>
    <property type="match status" value="1"/>
</dbReference>
<dbReference type="FunFam" id="3.40.50.300:FF:000006">
    <property type="entry name" value="DNA-binding transcriptional regulator NtrC"/>
    <property type="match status" value="1"/>
</dbReference>
<keyword evidence="3" id="KW-0902">Two-component regulatory system</keyword>
<keyword evidence="11" id="KW-1185">Reference proteome</keyword>
<dbReference type="InterPro" id="IPR058031">
    <property type="entry name" value="AAA_lid_NorR"/>
</dbReference>
<dbReference type="PROSITE" id="PS00676">
    <property type="entry name" value="SIGMA54_INTERACT_2"/>
    <property type="match status" value="1"/>
</dbReference>
<organism evidence="10 11">
    <name type="scientific">Minwuia thermotolerans</name>
    <dbReference type="NCBI Taxonomy" id="2056226"/>
    <lineage>
        <taxon>Bacteria</taxon>
        <taxon>Pseudomonadati</taxon>
        <taxon>Pseudomonadota</taxon>
        <taxon>Alphaproteobacteria</taxon>
        <taxon>Minwuiales</taxon>
        <taxon>Minwuiaceae</taxon>
        <taxon>Minwuia</taxon>
    </lineage>
</organism>
<dbReference type="Pfam" id="PF00158">
    <property type="entry name" value="Sigma54_activat"/>
    <property type="match status" value="1"/>
</dbReference>
<dbReference type="InterPro" id="IPR025662">
    <property type="entry name" value="Sigma_54_int_dom_ATP-bd_1"/>
</dbReference>
<dbReference type="AlphaFoldDB" id="A0A2M9G3D2"/>
<dbReference type="InterPro" id="IPR035965">
    <property type="entry name" value="PAS-like_dom_sf"/>
</dbReference>
<dbReference type="CDD" id="cd00130">
    <property type="entry name" value="PAS"/>
    <property type="match status" value="1"/>
</dbReference>
<dbReference type="InterPro" id="IPR025943">
    <property type="entry name" value="Sigma_54_int_dom_ATP-bd_2"/>
</dbReference>
<dbReference type="InterPro" id="IPR027417">
    <property type="entry name" value="P-loop_NTPase"/>
</dbReference>
<keyword evidence="7" id="KW-0804">Transcription</keyword>
<dbReference type="GO" id="GO:0005524">
    <property type="term" value="F:ATP binding"/>
    <property type="evidence" value="ECO:0007669"/>
    <property type="project" value="UniProtKB-KW"/>
</dbReference>
<evidence type="ECO:0000256" key="5">
    <source>
        <dbReference type="ARBA" id="ARBA00023125"/>
    </source>
</evidence>
<evidence type="ECO:0000313" key="10">
    <source>
        <dbReference type="EMBL" id="PJK30204.1"/>
    </source>
</evidence>
<sequence>MAFKAIGEAEIRRQAAQAMIDLFDSMYEGAFAVDTRARISWMNDKFKALLGWNGVDLVEGKPVEDVIPHSEMRRVLDSGRADLLDIIDLGNRQLTVSRIPLRGEDGRLLGAMGVILFDRLQSLKPLVTRFQQLQSELEITRRELAESRRAKYRFGSFVGATEAVRQLKRHARRAAERDAAVLLYGETGTGKELLAHAIHAASPRAQKPMVRVNVAAIPETLLEAELFGAAPGAYTGVGRHGREGKIQLADGGTLFLDEIGDMPPPLQAKLLRVLQEQEIEPLGANRVVAVDVRIISATSRDLKAMVDKGEFRADLYYRLNVLPITVPPLRERPDDLPLLCEALLEDMAHRAGGAPREVAADAFPRLAAYDWPGNVRELRNVLEQAAAAVDTDVLGPDDFDGLLPRPRSAARQVSAKPAGEIRPLREVLAEAEAAAIRHALEQTNGVKVEAARRLGISRAQFYAKLASHSIMSETPDRWKTV</sequence>
<keyword evidence="6" id="KW-0010">Activator</keyword>
<evidence type="ECO:0000256" key="1">
    <source>
        <dbReference type="ARBA" id="ARBA00022741"/>
    </source>
</evidence>
<comment type="caution">
    <text evidence="10">The sequence shown here is derived from an EMBL/GenBank/DDBJ whole genome shotgun (WGS) entry which is preliminary data.</text>
</comment>
<dbReference type="GO" id="GO:0043565">
    <property type="term" value="F:sequence-specific DNA binding"/>
    <property type="evidence" value="ECO:0007669"/>
    <property type="project" value="InterPro"/>
</dbReference>
<dbReference type="GO" id="GO:0006355">
    <property type="term" value="P:regulation of DNA-templated transcription"/>
    <property type="evidence" value="ECO:0007669"/>
    <property type="project" value="InterPro"/>
</dbReference>
<dbReference type="PANTHER" id="PTHR32071:SF99">
    <property type="entry name" value="TRANSCRIPTIONAL REGULATORY PROTEIN"/>
    <property type="match status" value="1"/>
</dbReference>
<name>A0A2M9G3D2_9PROT</name>
<evidence type="ECO:0000256" key="6">
    <source>
        <dbReference type="ARBA" id="ARBA00023159"/>
    </source>
</evidence>
<dbReference type="OrthoDB" id="9770562at2"/>
<dbReference type="Gene3D" id="3.30.450.20">
    <property type="entry name" value="PAS domain"/>
    <property type="match status" value="1"/>
</dbReference>
<protein>
    <submittedName>
        <fullName evidence="10">Sigma-54-dependent Fis family transcriptional regulator</fullName>
    </submittedName>
</protein>
<evidence type="ECO:0000259" key="8">
    <source>
        <dbReference type="PROSITE" id="PS50045"/>
    </source>
</evidence>